<dbReference type="EMBL" id="CP001344">
    <property type="protein sequence ID" value="ACL45692.1"/>
    <property type="molecule type" value="Genomic_DNA"/>
</dbReference>
<evidence type="ECO:0000313" key="3">
    <source>
        <dbReference type="EMBL" id="ACL45692.1"/>
    </source>
</evidence>
<evidence type="ECO:0000256" key="1">
    <source>
        <dbReference type="SAM" id="MobiDB-lite"/>
    </source>
</evidence>
<evidence type="ECO:0000256" key="2">
    <source>
        <dbReference type="SAM" id="SignalP"/>
    </source>
</evidence>
<proteinExistence type="predicted"/>
<gene>
    <name evidence="3" type="ordered locus">Cyan7425_3368</name>
</gene>
<protein>
    <submittedName>
        <fullName evidence="3">Uncharacterized protein</fullName>
    </submittedName>
</protein>
<dbReference type="HOGENOM" id="CLU_1084699_0_0_3"/>
<reference evidence="3" key="1">
    <citation type="submission" date="2009-01" db="EMBL/GenBank/DDBJ databases">
        <title>Complete sequence of chromosome Cyanothece sp. PCC 7425.</title>
        <authorList>
            <consortium name="US DOE Joint Genome Institute"/>
            <person name="Lucas S."/>
            <person name="Copeland A."/>
            <person name="Lapidus A."/>
            <person name="Glavina del Rio T."/>
            <person name="Dalin E."/>
            <person name="Tice H."/>
            <person name="Bruce D."/>
            <person name="Goodwin L."/>
            <person name="Pitluck S."/>
            <person name="Sims D."/>
            <person name="Meineke L."/>
            <person name="Brettin T."/>
            <person name="Detter J.C."/>
            <person name="Han C."/>
            <person name="Larimer F."/>
            <person name="Land M."/>
            <person name="Hauser L."/>
            <person name="Kyrpides N."/>
            <person name="Ovchinnikova G."/>
            <person name="Liberton M."/>
            <person name="Stoeckel J."/>
            <person name="Banerjee A."/>
            <person name="Singh A."/>
            <person name="Page L."/>
            <person name="Sato H."/>
            <person name="Zhao L."/>
            <person name="Sherman L."/>
            <person name="Pakrasi H."/>
            <person name="Richardson P."/>
        </authorList>
    </citation>
    <scope>NUCLEOTIDE SEQUENCE</scope>
    <source>
        <strain evidence="3">PCC 7425</strain>
    </source>
</reference>
<dbReference type="KEGG" id="cyn:Cyan7425_3368"/>
<name>B8HPY3_CYAP4</name>
<organism evidence="3">
    <name type="scientific">Cyanothece sp. (strain PCC 7425 / ATCC 29141)</name>
    <dbReference type="NCBI Taxonomy" id="395961"/>
    <lineage>
        <taxon>Bacteria</taxon>
        <taxon>Bacillati</taxon>
        <taxon>Cyanobacteriota</taxon>
        <taxon>Cyanophyceae</taxon>
        <taxon>Gomontiellales</taxon>
        <taxon>Cyanothecaceae</taxon>
        <taxon>Cyanothece</taxon>
    </lineage>
</organism>
<keyword evidence="2" id="KW-0732">Signal</keyword>
<accession>B8HPY3</accession>
<feature type="region of interest" description="Disordered" evidence="1">
    <location>
        <begin position="235"/>
        <end position="256"/>
    </location>
</feature>
<feature type="chain" id="PRO_5002870959" evidence="2">
    <location>
        <begin position="29"/>
        <end position="256"/>
    </location>
</feature>
<sequence>MKIITGTAVALAISTTVASVCLPQIASAQIAPGPTPVPVPSAPVPGTTDPVPGRINEEVALERDQFQAAAPSSPSAYILGQIQSIEDDGRRMVVRTSDGNVRTYEVTRGTVNALRLAPGQNIEINPFAIRTGYLRNISVYRNRTELTRPADPTIRDASGGVEAFYLAPTTQRHLFTAGNQVAIWPTGEVEKLSNQVDGLLDVQNVRVVYPAPVIAYEQVEQRTVQVPPTPAPAPYVPPTPAPAPAPAPAPSVPALW</sequence>
<feature type="signal peptide" evidence="2">
    <location>
        <begin position="1"/>
        <end position="28"/>
    </location>
</feature>
<dbReference type="AlphaFoldDB" id="B8HPY3"/>